<evidence type="ECO:0000256" key="4">
    <source>
        <dbReference type="ARBA" id="ARBA00022723"/>
    </source>
</evidence>
<feature type="binding site" evidence="13">
    <location>
        <position position="70"/>
    </location>
    <ligand>
        <name>Mg(2+)</name>
        <dbReference type="ChEBI" id="CHEBI:18420"/>
        <label>2</label>
    </ligand>
</feature>
<evidence type="ECO:0000313" key="15">
    <source>
        <dbReference type="EMBL" id="SIT01406.1"/>
    </source>
</evidence>
<feature type="binding site" evidence="13">
    <location>
        <position position="142"/>
    </location>
    <ligand>
        <name>Mg(2+)</name>
        <dbReference type="ChEBI" id="CHEBI:18420"/>
        <label>1</label>
    </ligand>
</feature>
<feature type="active site" evidence="13">
    <location>
        <position position="70"/>
    </location>
</feature>
<dbReference type="Proteomes" id="UP000186216">
    <property type="component" value="Unassembled WGS sequence"/>
</dbReference>
<reference evidence="15 17" key="1">
    <citation type="submission" date="2017-01" db="EMBL/GenBank/DDBJ databases">
        <authorList>
            <person name="Varghese N."/>
            <person name="Submissions S."/>
        </authorList>
    </citation>
    <scope>NUCLEOTIDE SEQUENCE [LARGE SCALE GENOMIC DNA]</scope>
    <source>
        <strain evidence="15 17">DSM 18447</strain>
    </source>
</reference>
<comment type="cofactor">
    <cofactor evidence="13">
        <name>Mg(2+)</name>
        <dbReference type="ChEBI" id="CHEBI:18420"/>
    </cofactor>
    <text evidence="13">Binds 2 Mg(2+) ion per subunit.</text>
</comment>
<keyword evidence="11 13" id="KW-0234">DNA repair</keyword>
<feature type="active site" evidence="13">
    <location>
        <position position="7"/>
    </location>
</feature>
<dbReference type="NCBIfam" id="TIGR00228">
    <property type="entry name" value="ruvC"/>
    <property type="match status" value="1"/>
</dbReference>
<gene>
    <name evidence="13 16" type="primary">ruvC</name>
    <name evidence="16" type="ORF">JHX88_06820</name>
    <name evidence="15" type="ORF">SAMN05421772_11283</name>
</gene>
<evidence type="ECO:0000256" key="1">
    <source>
        <dbReference type="ARBA" id="ARBA00009518"/>
    </source>
</evidence>
<dbReference type="EC" id="3.1.21.10" evidence="13 14"/>
<keyword evidence="5 13" id="KW-0255">Endonuclease</keyword>
<keyword evidence="10 13" id="KW-0233">DNA recombination</keyword>
<dbReference type="Gene3D" id="3.30.420.10">
    <property type="entry name" value="Ribonuclease H-like superfamily/Ribonuclease H"/>
    <property type="match status" value="1"/>
</dbReference>
<reference evidence="16 18" key="2">
    <citation type="submission" date="2021-01" db="EMBL/GenBank/DDBJ databases">
        <title>Biogeographic distribution of Paracoccus.</title>
        <authorList>
            <person name="Hollensteiner J."/>
            <person name="Leineberger J."/>
            <person name="Brinkhoff T."/>
            <person name="Daniel R."/>
        </authorList>
    </citation>
    <scope>NUCLEOTIDE SEQUENCE [LARGE SCALE GENOMIC DNA]</scope>
    <source>
        <strain evidence="16 18">DSM 18447</strain>
    </source>
</reference>
<evidence type="ECO:0000256" key="8">
    <source>
        <dbReference type="ARBA" id="ARBA00022842"/>
    </source>
</evidence>
<keyword evidence="2 13" id="KW-0963">Cytoplasm</keyword>
<dbReference type="InterPro" id="IPR012337">
    <property type="entry name" value="RNaseH-like_sf"/>
</dbReference>
<comment type="catalytic activity">
    <reaction evidence="12 13">
        <text>Endonucleolytic cleavage at a junction such as a reciprocal single-stranded crossover between two homologous DNA duplexes (Holliday junction).</text>
        <dbReference type="EC" id="3.1.21.10"/>
    </reaction>
</comment>
<dbReference type="InterPro" id="IPR002176">
    <property type="entry name" value="X-over_junc_endoDNase_RuvC"/>
</dbReference>
<comment type="subunit">
    <text evidence="13">Homodimer which binds Holliday junction (HJ) DNA. The HJ becomes 2-fold symmetrical on binding to RuvC with unstacked arms; it has a different conformation from HJ DNA in complex with RuvA. In the full resolvosome a probable DNA-RuvA(4)-RuvB(12)-RuvC(2) complex forms which resolves the HJ.</text>
</comment>
<dbReference type="AlphaFoldDB" id="A0AA45W6G3"/>
<evidence type="ECO:0000256" key="14">
    <source>
        <dbReference type="NCBIfam" id="TIGR00228"/>
    </source>
</evidence>
<name>A0AA45W6G3_9RHOB</name>
<dbReference type="GO" id="GO:0000287">
    <property type="term" value="F:magnesium ion binding"/>
    <property type="evidence" value="ECO:0007669"/>
    <property type="project" value="UniProtKB-UniRule"/>
</dbReference>
<evidence type="ECO:0000256" key="9">
    <source>
        <dbReference type="ARBA" id="ARBA00023125"/>
    </source>
</evidence>
<evidence type="ECO:0000256" key="10">
    <source>
        <dbReference type="ARBA" id="ARBA00023172"/>
    </source>
</evidence>
<dbReference type="GO" id="GO:0008821">
    <property type="term" value="F:crossover junction DNA endonuclease activity"/>
    <property type="evidence" value="ECO:0007669"/>
    <property type="project" value="UniProtKB-UniRule"/>
</dbReference>
<evidence type="ECO:0000313" key="16">
    <source>
        <dbReference type="EMBL" id="WCR04435.1"/>
    </source>
</evidence>
<evidence type="ECO:0000256" key="3">
    <source>
        <dbReference type="ARBA" id="ARBA00022722"/>
    </source>
</evidence>
<evidence type="ECO:0000313" key="17">
    <source>
        <dbReference type="Proteomes" id="UP000186216"/>
    </source>
</evidence>
<dbReference type="GO" id="GO:0009432">
    <property type="term" value="P:SOS response"/>
    <property type="evidence" value="ECO:0007669"/>
    <property type="project" value="UniProtKB-ARBA"/>
</dbReference>
<organism evidence="15 17">
    <name type="scientific">Paracoccus saliphilus</name>
    <dbReference type="NCBI Taxonomy" id="405559"/>
    <lineage>
        <taxon>Bacteria</taxon>
        <taxon>Pseudomonadati</taxon>
        <taxon>Pseudomonadota</taxon>
        <taxon>Alphaproteobacteria</taxon>
        <taxon>Rhodobacterales</taxon>
        <taxon>Paracoccaceae</taxon>
        <taxon>Paracoccus</taxon>
    </lineage>
</organism>
<dbReference type="CDD" id="cd16962">
    <property type="entry name" value="RuvC"/>
    <property type="match status" value="1"/>
</dbReference>
<comment type="similarity">
    <text evidence="1 13">Belongs to the RuvC family.</text>
</comment>
<dbReference type="GO" id="GO:0005737">
    <property type="term" value="C:cytoplasm"/>
    <property type="evidence" value="ECO:0007669"/>
    <property type="project" value="UniProtKB-SubCell"/>
</dbReference>
<proteinExistence type="inferred from homology"/>
<dbReference type="FunFam" id="3.30.420.10:FF:000002">
    <property type="entry name" value="Crossover junction endodeoxyribonuclease RuvC"/>
    <property type="match status" value="1"/>
</dbReference>
<evidence type="ECO:0000256" key="6">
    <source>
        <dbReference type="ARBA" id="ARBA00022763"/>
    </source>
</evidence>
<dbReference type="GO" id="GO:0003677">
    <property type="term" value="F:DNA binding"/>
    <property type="evidence" value="ECO:0007669"/>
    <property type="project" value="UniProtKB-KW"/>
</dbReference>
<dbReference type="GO" id="GO:0006310">
    <property type="term" value="P:DNA recombination"/>
    <property type="evidence" value="ECO:0007669"/>
    <property type="project" value="UniProtKB-UniRule"/>
</dbReference>
<dbReference type="PRINTS" id="PR00696">
    <property type="entry name" value="RSOLVASERUVC"/>
</dbReference>
<evidence type="ECO:0000256" key="13">
    <source>
        <dbReference type="HAMAP-Rule" id="MF_00034"/>
    </source>
</evidence>
<keyword evidence="8 13" id="KW-0460">Magnesium</keyword>
<dbReference type="InterPro" id="IPR036397">
    <property type="entry name" value="RNaseH_sf"/>
</dbReference>
<dbReference type="PANTHER" id="PTHR30194:SF3">
    <property type="entry name" value="CROSSOVER JUNCTION ENDODEOXYRIBONUCLEASE RUVC"/>
    <property type="match status" value="1"/>
</dbReference>
<dbReference type="PROSITE" id="PS01321">
    <property type="entry name" value="RUVC"/>
    <property type="match status" value="1"/>
</dbReference>
<evidence type="ECO:0000256" key="12">
    <source>
        <dbReference type="ARBA" id="ARBA00029354"/>
    </source>
</evidence>
<keyword evidence="9 13" id="KW-0238">DNA-binding</keyword>
<comment type="subcellular location">
    <subcellularLocation>
        <location evidence="13">Cytoplasm</location>
    </subcellularLocation>
</comment>
<keyword evidence="18" id="KW-1185">Reference proteome</keyword>
<keyword evidence="3 13" id="KW-0540">Nuclease</keyword>
<sequence length="172" mass="17892">MRVLGIDPGLRNMGWGVISVDGPRLRHVANGVIQTTADGSAQDLGARLSVLFRGLTEVIAEYRPDAAAVEQTFVNKDAAGTLKLGQARGIALLAPAEAGIAVGEYAPNAVKKTVVGVGHAGKEQVQHMVRVQLPGVQFNGPDSADALAIAICHAHHLQGRTLRVAGLRQGVA</sequence>
<dbReference type="GO" id="GO:0048476">
    <property type="term" value="C:Holliday junction resolvase complex"/>
    <property type="evidence" value="ECO:0007669"/>
    <property type="project" value="UniProtKB-UniRule"/>
</dbReference>
<evidence type="ECO:0000256" key="2">
    <source>
        <dbReference type="ARBA" id="ARBA00022490"/>
    </source>
</evidence>
<dbReference type="GO" id="GO:0006281">
    <property type="term" value="P:DNA repair"/>
    <property type="evidence" value="ECO:0007669"/>
    <property type="project" value="UniProtKB-UniRule"/>
</dbReference>
<dbReference type="RefSeq" id="WP_076527184.1">
    <property type="nucleotide sequence ID" value="NZ_CP067140.1"/>
</dbReference>
<evidence type="ECO:0000313" key="18">
    <source>
        <dbReference type="Proteomes" id="UP001215549"/>
    </source>
</evidence>
<keyword evidence="7 13" id="KW-0378">Hydrolase</keyword>
<dbReference type="EMBL" id="CP067140">
    <property type="protein sequence ID" value="WCR04435.1"/>
    <property type="molecule type" value="Genomic_DNA"/>
</dbReference>
<dbReference type="EMBL" id="FTOU01000012">
    <property type="protein sequence ID" value="SIT01406.1"/>
    <property type="molecule type" value="Genomic_DNA"/>
</dbReference>
<dbReference type="InterPro" id="IPR020563">
    <property type="entry name" value="X-over_junc_endoDNase_Mg_BS"/>
</dbReference>
<dbReference type="Proteomes" id="UP001215549">
    <property type="component" value="Chromosome"/>
</dbReference>
<accession>A0AA45W6G3</accession>
<keyword evidence="6 13" id="KW-0227">DNA damage</keyword>
<comment type="function">
    <text evidence="13">The RuvA-RuvB-RuvC complex processes Holliday junction (HJ) DNA during genetic recombination and DNA repair. Endonuclease that resolves HJ intermediates. Cleaves cruciform DNA by making single-stranded nicks across the HJ at symmetrical positions within the homologous arms, yielding a 5'-phosphate and a 3'-hydroxyl group; requires a central core of homology in the junction. The consensus cleavage sequence is 5'-(A/T)TT(C/G)-3'. Cleavage occurs on the 3'-side of the TT dinucleotide at the point of strand exchange. HJ branch migration catalyzed by RuvA-RuvB allows RuvC to scan DNA until it finds its consensus sequence, where it cleaves and resolves the cruciform DNA.</text>
</comment>
<protein>
    <recommendedName>
        <fullName evidence="13 14">Crossover junction endodeoxyribonuclease RuvC</fullName>
        <ecNumber evidence="13 14">3.1.21.10</ecNumber>
    </recommendedName>
    <alternativeName>
        <fullName evidence="13">Holliday junction nuclease RuvC</fullName>
    </alternativeName>
    <alternativeName>
        <fullName evidence="13">Holliday junction resolvase RuvC</fullName>
    </alternativeName>
</protein>
<feature type="active site" evidence="13">
    <location>
        <position position="142"/>
    </location>
</feature>
<feature type="binding site" evidence="13">
    <location>
        <position position="7"/>
    </location>
    <ligand>
        <name>Mg(2+)</name>
        <dbReference type="ChEBI" id="CHEBI:18420"/>
        <label>1</label>
    </ligand>
</feature>
<dbReference type="Pfam" id="PF02075">
    <property type="entry name" value="RuvC"/>
    <property type="match status" value="1"/>
</dbReference>
<dbReference type="HAMAP" id="MF_00034">
    <property type="entry name" value="RuvC"/>
    <property type="match status" value="1"/>
</dbReference>
<dbReference type="PANTHER" id="PTHR30194">
    <property type="entry name" value="CROSSOVER JUNCTION ENDODEOXYRIBONUCLEASE RUVC"/>
    <property type="match status" value="1"/>
</dbReference>
<evidence type="ECO:0000256" key="5">
    <source>
        <dbReference type="ARBA" id="ARBA00022759"/>
    </source>
</evidence>
<evidence type="ECO:0000256" key="7">
    <source>
        <dbReference type="ARBA" id="ARBA00022801"/>
    </source>
</evidence>
<dbReference type="SUPFAM" id="SSF53098">
    <property type="entry name" value="Ribonuclease H-like"/>
    <property type="match status" value="1"/>
</dbReference>
<evidence type="ECO:0000256" key="11">
    <source>
        <dbReference type="ARBA" id="ARBA00023204"/>
    </source>
</evidence>
<keyword evidence="4 13" id="KW-0479">Metal-binding</keyword>